<dbReference type="STRING" id="344612.A1CI94"/>
<feature type="compositionally biased region" description="Polar residues" evidence="1">
    <location>
        <begin position="994"/>
        <end position="1005"/>
    </location>
</feature>
<dbReference type="RefSeq" id="XP_001272025.1">
    <property type="nucleotide sequence ID" value="XM_001272024.1"/>
</dbReference>
<feature type="compositionally biased region" description="Polar residues" evidence="1">
    <location>
        <begin position="126"/>
        <end position="141"/>
    </location>
</feature>
<dbReference type="KEGG" id="act:ACLA_050710"/>
<feature type="region of interest" description="Disordered" evidence="1">
    <location>
        <begin position="677"/>
        <end position="731"/>
    </location>
</feature>
<organism evidence="2 3">
    <name type="scientific">Aspergillus clavatus (strain ATCC 1007 / CBS 513.65 / DSM 816 / NCTC 3887 / NRRL 1 / QM 1276 / 107)</name>
    <dbReference type="NCBI Taxonomy" id="344612"/>
    <lineage>
        <taxon>Eukaryota</taxon>
        <taxon>Fungi</taxon>
        <taxon>Dikarya</taxon>
        <taxon>Ascomycota</taxon>
        <taxon>Pezizomycotina</taxon>
        <taxon>Eurotiomycetes</taxon>
        <taxon>Eurotiomycetidae</taxon>
        <taxon>Eurotiales</taxon>
        <taxon>Aspergillaceae</taxon>
        <taxon>Aspergillus</taxon>
        <taxon>Aspergillus subgen. Fumigati</taxon>
    </lineage>
</organism>
<feature type="region of interest" description="Disordered" evidence="1">
    <location>
        <begin position="184"/>
        <end position="214"/>
    </location>
</feature>
<dbReference type="HOGENOM" id="CLU_003071_1_0_1"/>
<feature type="compositionally biased region" description="Polar residues" evidence="1">
    <location>
        <begin position="99"/>
        <end position="117"/>
    </location>
</feature>
<accession>A1CI94</accession>
<dbReference type="eggNOG" id="ENOG502S9TA">
    <property type="taxonomic scope" value="Eukaryota"/>
</dbReference>
<proteinExistence type="predicted"/>
<feature type="region of interest" description="Disordered" evidence="1">
    <location>
        <begin position="620"/>
        <end position="650"/>
    </location>
</feature>
<evidence type="ECO:0000313" key="3">
    <source>
        <dbReference type="Proteomes" id="UP000006701"/>
    </source>
</evidence>
<feature type="region of interest" description="Disordered" evidence="1">
    <location>
        <begin position="92"/>
        <end position="163"/>
    </location>
</feature>
<name>A1CI94_ASPCL</name>
<feature type="compositionally biased region" description="Acidic residues" evidence="1">
    <location>
        <begin position="494"/>
        <end position="503"/>
    </location>
</feature>
<feature type="compositionally biased region" description="Basic and acidic residues" evidence="1">
    <location>
        <begin position="468"/>
        <end position="493"/>
    </location>
</feature>
<feature type="region of interest" description="Disordered" evidence="1">
    <location>
        <begin position="386"/>
        <end position="503"/>
    </location>
</feature>
<protein>
    <submittedName>
        <fullName evidence="2">Uncharacterized protein</fullName>
    </submittedName>
</protein>
<feature type="region of interest" description="Disordered" evidence="1">
    <location>
        <begin position="974"/>
        <end position="1005"/>
    </location>
</feature>
<dbReference type="Proteomes" id="UP000006701">
    <property type="component" value="Unassembled WGS sequence"/>
</dbReference>
<dbReference type="VEuPathDB" id="FungiDB:ACLA_050710"/>
<feature type="compositionally biased region" description="Basic and acidic residues" evidence="1">
    <location>
        <begin position="388"/>
        <end position="408"/>
    </location>
</feature>
<dbReference type="AlphaFoldDB" id="A1CI94"/>
<dbReference type="OMA" id="VFSYWRR"/>
<dbReference type="EMBL" id="DS027054">
    <property type="protein sequence ID" value="EAW10599.1"/>
    <property type="molecule type" value="Genomic_DNA"/>
</dbReference>
<dbReference type="GeneID" id="4703813"/>
<feature type="compositionally biased region" description="Acidic residues" evidence="1">
    <location>
        <begin position="638"/>
        <end position="650"/>
    </location>
</feature>
<feature type="region of interest" description="Disordered" evidence="1">
    <location>
        <begin position="303"/>
        <end position="335"/>
    </location>
</feature>
<keyword evidence="3" id="KW-1185">Reference proteome</keyword>
<dbReference type="OrthoDB" id="5408302at2759"/>
<feature type="compositionally biased region" description="Polar residues" evidence="1">
    <location>
        <begin position="627"/>
        <end position="637"/>
    </location>
</feature>
<evidence type="ECO:0000256" key="1">
    <source>
        <dbReference type="SAM" id="MobiDB-lite"/>
    </source>
</evidence>
<sequence length="1054" mass="113352">MPASTVFSYWRREHRRSSAPPIASSVQGAPKGKSASNTAQLPVIHHTPVLATTIEESASLTDALSPLTSNEYSSSDLDTDKGHAAVSAVPVNAPSSSATNLAVPSSTSDQHAHPQSSPEERDNVFTDLTAQSNLSRLSFTPSRPDYGDSDSSKPNSPFRLTFGKGLLNAHSQPSEVNIRRSSTPVLMSGGEKSNMMQKEYRPEGASGRRQADRDLAAEHTTHKSGKTRLHLLNPMSLLARRRSSQIPGLRAEEINIRARNVVPAIPDDYDPRIRGSIVHDFSAPRPRRNLSVAPVLLQDVTSTQSPNDLSQIGNTPVGSGKDAPALASEHRRKHSEYSPVFKEHFEDDQNVLQVDNKAYLQSSLLTDTSFHGHEPSVPVFARRLPSKIPDHDEHPNEHTKSQPEKKYPQGESQADALGENPPAGGPEREPDTIEFVTHQPSGLPKHFKSNASRFSFDMNGVESSTQEKLLEEKHKEKEAARRAQARLEDKDYSDVDDDYDNDLLDDLDDLEEKIPGVNVDAEEDEFSSFSAPGAALTSSSYAPGLSPVVASPIIAPQTYMPVDSDPRVDLGLVPALPVNPDLLITHSPTSTLLGDYGSEDPIENQDVHVSQTANQFEKLTAGHPMPTVTSPSTSQPIQEDDDLYFDDGEFGDLSADAEGEIFDESLFDDETSHLYARKTTAGPPASVPSEIKEDTSELDESSTGLSALGPGVAQEGGLKPAPSMTSDVRDPSRMVYGGRAVVGIDPSLPTKPLGGVLSEHNLEALHNALEKAANATADMDRFDRSTSVSDISIGQDSAAQTTQTMDSYSGLVSDDSHLSQALDVLCFEEVLDDFNYDDDDTAFYDDPIIAAANAEALENDDEGFYGQEFGFYAQAHGGQVSELTNGGYFGPRGIEGISRSHSSRGKFREPSLTPITERSEWSTRNSVISVAAHGNAHSSLPSPGLAQLVDMGNLDDEMSLSALLRLRRGAWGGSNGSLRSSSGSPPPHQHPSSNRGSFTGFSDVSPSVQTVPPDYLFGGSSVAESPIKEVGECGPLIATDETADAGRKGPADMI</sequence>
<feature type="compositionally biased region" description="Polar residues" evidence="1">
    <location>
        <begin position="303"/>
        <end position="317"/>
    </location>
</feature>
<gene>
    <name evidence="2" type="ORF">ACLA_050710</name>
</gene>
<evidence type="ECO:0000313" key="2">
    <source>
        <dbReference type="EMBL" id="EAW10599.1"/>
    </source>
</evidence>
<feature type="region of interest" description="Disordered" evidence="1">
    <location>
        <begin position="1"/>
        <end position="43"/>
    </location>
</feature>
<reference evidence="2 3" key="1">
    <citation type="journal article" date="2008" name="PLoS Genet.">
        <title>Genomic islands in the pathogenic filamentous fungus Aspergillus fumigatus.</title>
        <authorList>
            <person name="Fedorova N.D."/>
            <person name="Khaldi N."/>
            <person name="Joardar V.S."/>
            <person name="Maiti R."/>
            <person name="Amedeo P."/>
            <person name="Anderson M.J."/>
            <person name="Crabtree J."/>
            <person name="Silva J.C."/>
            <person name="Badger J.H."/>
            <person name="Albarraq A."/>
            <person name="Angiuoli S."/>
            <person name="Bussey H."/>
            <person name="Bowyer P."/>
            <person name="Cotty P.J."/>
            <person name="Dyer P.S."/>
            <person name="Egan A."/>
            <person name="Galens K."/>
            <person name="Fraser-Liggett C.M."/>
            <person name="Haas B.J."/>
            <person name="Inman J.M."/>
            <person name="Kent R."/>
            <person name="Lemieux S."/>
            <person name="Malavazi I."/>
            <person name="Orvis J."/>
            <person name="Roemer T."/>
            <person name="Ronning C.M."/>
            <person name="Sundaram J.P."/>
            <person name="Sutton G."/>
            <person name="Turner G."/>
            <person name="Venter J.C."/>
            <person name="White O.R."/>
            <person name="Whitty B.R."/>
            <person name="Youngman P."/>
            <person name="Wolfe K.H."/>
            <person name="Goldman G.H."/>
            <person name="Wortman J.R."/>
            <person name="Jiang B."/>
            <person name="Denning D.W."/>
            <person name="Nierman W.C."/>
        </authorList>
    </citation>
    <scope>NUCLEOTIDE SEQUENCE [LARGE SCALE GENOMIC DNA]</scope>
    <source>
        <strain evidence="3">ATCC 1007 / CBS 513.65 / DSM 816 / NCTC 3887 / NRRL 1</strain>
    </source>
</reference>